<evidence type="ECO:0000313" key="3">
    <source>
        <dbReference type="Proteomes" id="UP000028999"/>
    </source>
</evidence>
<dbReference type="OMA" id="QIRAHKI"/>
<dbReference type="PaxDb" id="3708-A0A078GV99"/>
<evidence type="ECO:0000313" key="2">
    <source>
        <dbReference type="EMBL" id="CDY28558.1"/>
    </source>
</evidence>
<dbReference type="Proteomes" id="UP000028999">
    <property type="component" value="Unassembled WGS sequence"/>
</dbReference>
<dbReference type="EMBL" id="LK032222">
    <property type="protein sequence ID" value="CDY28558.1"/>
    <property type="molecule type" value="Genomic_DNA"/>
</dbReference>
<dbReference type="STRING" id="3708.A0A078GV99"/>
<feature type="compositionally biased region" description="Polar residues" evidence="1">
    <location>
        <begin position="162"/>
        <end position="175"/>
    </location>
</feature>
<organism evidence="2 3">
    <name type="scientific">Brassica napus</name>
    <name type="common">Rape</name>
    <dbReference type="NCBI Taxonomy" id="3708"/>
    <lineage>
        <taxon>Eukaryota</taxon>
        <taxon>Viridiplantae</taxon>
        <taxon>Streptophyta</taxon>
        <taxon>Embryophyta</taxon>
        <taxon>Tracheophyta</taxon>
        <taxon>Spermatophyta</taxon>
        <taxon>Magnoliopsida</taxon>
        <taxon>eudicotyledons</taxon>
        <taxon>Gunneridae</taxon>
        <taxon>Pentapetalae</taxon>
        <taxon>rosids</taxon>
        <taxon>malvids</taxon>
        <taxon>Brassicales</taxon>
        <taxon>Brassicaceae</taxon>
        <taxon>Brassiceae</taxon>
        <taxon>Brassica</taxon>
    </lineage>
</organism>
<feature type="region of interest" description="Disordered" evidence="1">
    <location>
        <begin position="202"/>
        <end position="223"/>
    </location>
</feature>
<evidence type="ECO:0000256" key="1">
    <source>
        <dbReference type="SAM" id="MobiDB-lite"/>
    </source>
</evidence>
<dbReference type="AlphaFoldDB" id="A0A078GV99"/>
<dbReference type="Gramene" id="CDY28558">
    <property type="protein sequence ID" value="CDY28558"/>
    <property type="gene ID" value="GSBRNA2T00040505001"/>
</dbReference>
<sequence>MEFYIGDALITQFVFRNRELSGSRRENEVSANILIRNRHKTKYSYWTEVEKIGSIDDLQQLENSVRQSLYQIRAHKIQSEIDVDFGMDNEQQLENFSWVTDENMNVPLKQEDPNMQFYHTYRDITCSASSSLESYSGIFGSPADYYVSQILEASYRPHELSSTKAQVQTSSQTPAKTRLTQEEKGKAKMYEEDLPCAVLQSKCDSSDSSDQRSQRVSLSQKKLDDKTLLKTGTDRAFCLKLSNASSALDCEADTG</sequence>
<gene>
    <name evidence="2" type="primary">BnaC02g19270D</name>
    <name evidence="2" type="ORF">GSBRNA2T00040505001</name>
</gene>
<proteinExistence type="predicted"/>
<name>A0A078GV99_BRANA</name>
<reference evidence="2 3" key="1">
    <citation type="journal article" date="2014" name="Science">
        <title>Plant genetics. Early allopolyploid evolution in the post-Neolithic Brassica napus oilseed genome.</title>
        <authorList>
            <person name="Chalhoub B."/>
            <person name="Denoeud F."/>
            <person name="Liu S."/>
            <person name="Parkin I.A."/>
            <person name="Tang H."/>
            <person name="Wang X."/>
            <person name="Chiquet J."/>
            <person name="Belcram H."/>
            <person name="Tong C."/>
            <person name="Samans B."/>
            <person name="Correa M."/>
            <person name="Da Silva C."/>
            <person name="Just J."/>
            <person name="Falentin C."/>
            <person name="Koh C.S."/>
            <person name="Le Clainche I."/>
            <person name="Bernard M."/>
            <person name="Bento P."/>
            <person name="Noel B."/>
            <person name="Labadie K."/>
            <person name="Alberti A."/>
            <person name="Charles M."/>
            <person name="Arnaud D."/>
            <person name="Guo H."/>
            <person name="Daviaud C."/>
            <person name="Alamery S."/>
            <person name="Jabbari K."/>
            <person name="Zhao M."/>
            <person name="Edger P.P."/>
            <person name="Chelaifa H."/>
            <person name="Tack D."/>
            <person name="Lassalle G."/>
            <person name="Mestiri I."/>
            <person name="Schnel N."/>
            <person name="Le Paslier M.C."/>
            <person name="Fan G."/>
            <person name="Renault V."/>
            <person name="Bayer P.E."/>
            <person name="Golicz A.A."/>
            <person name="Manoli S."/>
            <person name="Lee T.H."/>
            <person name="Thi V.H."/>
            <person name="Chalabi S."/>
            <person name="Hu Q."/>
            <person name="Fan C."/>
            <person name="Tollenaere R."/>
            <person name="Lu Y."/>
            <person name="Battail C."/>
            <person name="Shen J."/>
            <person name="Sidebottom C.H."/>
            <person name="Wang X."/>
            <person name="Canaguier A."/>
            <person name="Chauveau A."/>
            <person name="Berard A."/>
            <person name="Deniot G."/>
            <person name="Guan M."/>
            <person name="Liu Z."/>
            <person name="Sun F."/>
            <person name="Lim Y.P."/>
            <person name="Lyons E."/>
            <person name="Town C.D."/>
            <person name="Bancroft I."/>
            <person name="Wang X."/>
            <person name="Meng J."/>
            <person name="Ma J."/>
            <person name="Pires J.C."/>
            <person name="King G.J."/>
            <person name="Brunel D."/>
            <person name="Delourme R."/>
            <person name="Renard M."/>
            <person name="Aury J.M."/>
            <person name="Adams K.L."/>
            <person name="Batley J."/>
            <person name="Snowdon R.J."/>
            <person name="Tost J."/>
            <person name="Edwards D."/>
            <person name="Zhou Y."/>
            <person name="Hua W."/>
            <person name="Sharpe A.G."/>
            <person name="Paterson A.H."/>
            <person name="Guan C."/>
            <person name="Wincker P."/>
        </authorList>
    </citation>
    <scope>NUCLEOTIDE SEQUENCE [LARGE SCALE GENOMIC DNA]</scope>
    <source>
        <strain evidence="3">cv. Darmor-bzh</strain>
    </source>
</reference>
<keyword evidence="3" id="KW-1185">Reference proteome</keyword>
<protein>
    <submittedName>
        <fullName evidence="2">BnaC02g19270D protein</fullName>
    </submittedName>
</protein>
<accession>A0A078GV99</accession>
<feature type="region of interest" description="Disordered" evidence="1">
    <location>
        <begin position="161"/>
        <end position="186"/>
    </location>
</feature>